<evidence type="ECO:0000313" key="2">
    <source>
        <dbReference type="Proteomes" id="UP000821853"/>
    </source>
</evidence>
<dbReference type="Proteomes" id="UP000821853">
    <property type="component" value="Chromosome 3"/>
</dbReference>
<organism evidence="1 2">
    <name type="scientific">Haemaphysalis longicornis</name>
    <name type="common">Bush tick</name>
    <dbReference type="NCBI Taxonomy" id="44386"/>
    <lineage>
        <taxon>Eukaryota</taxon>
        <taxon>Metazoa</taxon>
        <taxon>Ecdysozoa</taxon>
        <taxon>Arthropoda</taxon>
        <taxon>Chelicerata</taxon>
        <taxon>Arachnida</taxon>
        <taxon>Acari</taxon>
        <taxon>Parasitiformes</taxon>
        <taxon>Ixodida</taxon>
        <taxon>Ixodoidea</taxon>
        <taxon>Ixodidae</taxon>
        <taxon>Haemaphysalinae</taxon>
        <taxon>Haemaphysalis</taxon>
    </lineage>
</organism>
<sequence length="108" mass="12295">MFNEKSLAAVQKNSKQVNFNPKKQKLAVVKFLKELHLDLAGKAAELGVLEILFKAKTHKPECPLRAIVTEQGSWQRVMGRFLQMHLKKLKPADPFLVRSSNEVTRVLD</sequence>
<reference evidence="1 2" key="1">
    <citation type="journal article" date="2020" name="Cell">
        <title>Large-Scale Comparative Analyses of Tick Genomes Elucidate Their Genetic Diversity and Vector Capacities.</title>
        <authorList>
            <consortium name="Tick Genome and Microbiome Consortium (TIGMIC)"/>
            <person name="Jia N."/>
            <person name="Wang J."/>
            <person name="Shi W."/>
            <person name="Du L."/>
            <person name="Sun Y."/>
            <person name="Zhan W."/>
            <person name="Jiang J.F."/>
            <person name="Wang Q."/>
            <person name="Zhang B."/>
            <person name="Ji P."/>
            <person name="Bell-Sakyi L."/>
            <person name="Cui X.M."/>
            <person name="Yuan T.T."/>
            <person name="Jiang B.G."/>
            <person name="Yang W.F."/>
            <person name="Lam T.T."/>
            <person name="Chang Q.C."/>
            <person name="Ding S.J."/>
            <person name="Wang X.J."/>
            <person name="Zhu J.G."/>
            <person name="Ruan X.D."/>
            <person name="Zhao L."/>
            <person name="Wei J.T."/>
            <person name="Ye R.Z."/>
            <person name="Que T.C."/>
            <person name="Du C.H."/>
            <person name="Zhou Y.H."/>
            <person name="Cheng J.X."/>
            <person name="Dai P.F."/>
            <person name="Guo W.B."/>
            <person name="Han X.H."/>
            <person name="Huang E.J."/>
            <person name="Li L.F."/>
            <person name="Wei W."/>
            <person name="Gao Y.C."/>
            <person name="Liu J.Z."/>
            <person name="Shao H.Z."/>
            <person name="Wang X."/>
            <person name="Wang C.C."/>
            <person name="Yang T.C."/>
            <person name="Huo Q.B."/>
            <person name="Li W."/>
            <person name="Chen H.Y."/>
            <person name="Chen S.E."/>
            <person name="Zhou L.G."/>
            <person name="Ni X.B."/>
            <person name="Tian J.H."/>
            <person name="Sheng Y."/>
            <person name="Liu T."/>
            <person name="Pan Y.S."/>
            <person name="Xia L.Y."/>
            <person name="Li J."/>
            <person name="Zhao F."/>
            <person name="Cao W.C."/>
        </authorList>
    </citation>
    <scope>NUCLEOTIDE SEQUENCE [LARGE SCALE GENOMIC DNA]</scope>
    <source>
        <strain evidence="1">HaeL-2018</strain>
    </source>
</reference>
<accession>A0A9J6FY92</accession>
<protein>
    <submittedName>
        <fullName evidence="1">Uncharacterized protein</fullName>
    </submittedName>
</protein>
<dbReference type="OrthoDB" id="6782675at2759"/>
<evidence type="ECO:0000313" key="1">
    <source>
        <dbReference type="EMBL" id="KAH9371094.1"/>
    </source>
</evidence>
<dbReference type="EMBL" id="JABSTR010000005">
    <property type="protein sequence ID" value="KAH9371094.1"/>
    <property type="molecule type" value="Genomic_DNA"/>
</dbReference>
<keyword evidence="2" id="KW-1185">Reference proteome</keyword>
<proteinExistence type="predicted"/>
<comment type="caution">
    <text evidence="1">The sequence shown here is derived from an EMBL/GenBank/DDBJ whole genome shotgun (WGS) entry which is preliminary data.</text>
</comment>
<dbReference type="VEuPathDB" id="VectorBase:HLOH_056495"/>
<name>A0A9J6FY92_HAELO</name>
<dbReference type="AlphaFoldDB" id="A0A9J6FY92"/>
<gene>
    <name evidence="1" type="ORF">HPB48_018537</name>
</gene>